<feature type="non-terminal residue" evidence="1">
    <location>
        <position position="1"/>
    </location>
</feature>
<proteinExistence type="predicted"/>
<accession>A0ABD6BAR8</accession>
<gene>
    <name evidence="1" type="ORF">ACFR9S_14750</name>
</gene>
<sequence length="113" mass="11915">VELRLDGDTVTTESVALDAGASSTVEFEVNASELAAGEYNHSVWTEDSEATGDLTIEEEPADSEWYAEYTNDSGVVGDSGVNSAVSDYLGGDLGDTELNQLLNSYLSGDPVDE</sequence>
<evidence type="ECO:0000313" key="2">
    <source>
        <dbReference type="Proteomes" id="UP001597111"/>
    </source>
</evidence>
<dbReference type="Proteomes" id="UP001597111">
    <property type="component" value="Unassembled WGS sequence"/>
</dbReference>
<reference evidence="1 2" key="1">
    <citation type="journal article" date="2019" name="Int. J. Syst. Evol. Microbiol.">
        <title>The Global Catalogue of Microorganisms (GCM) 10K type strain sequencing project: providing services to taxonomists for standard genome sequencing and annotation.</title>
        <authorList>
            <consortium name="The Broad Institute Genomics Platform"/>
            <consortium name="The Broad Institute Genome Sequencing Center for Infectious Disease"/>
            <person name="Wu L."/>
            <person name="Ma J."/>
        </authorList>
    </citation>
    <scope>NUCLEOTIDE SEQUENCE [LARGE SCALE GENOMIC DNA]</scope>
    <source>
        <strain evidence="1 2">CGMCC 1.12285</strain>
    </source>
</reference>
<name>A0ABD6BAR8_9EURY</name>
<comment type="caution">
    <text evidence="1">The sequence shown here is derived from an EMBL/GenBank/DDBJ whole genome shotgun (WGS) entry which is preliminary data.</text>
</comment>
<dbReference type="AlphaFoldDB" id="A0ABD6BAR8"/>
<evidence type="ECO:0008006" key="3">
    <source>
        <dbReference type="Google" id="ProtNLM"/>
    </source>
</evidence>
<protein>
    <recommendedName>
        <fullName evidence="3">CARDB protein</fullName>
    </recommendedName>
</protein>
<keyword evidence="2" id="KW-1185">Reference proteome</keyword>
<dbReference type="EMBL" id="JBHUDH010000219">
    <property type="protein sequence ID" value="MFD1527542.1"/>
    <property type="molecule type" value="Genomic_DNA"/>
</dbReference>
<dbReference type="Gene3D" id="2.60.40.10">
    <property type="entry name" value="Immunoglobulins"/>
    <property type="match status" value="1"/>
</dbReference>
<dbReference type="InterPro" id="IPR013783">
    <property type="entry name" value="Ig-like_fold"/>
</dbReference>
<evidence type="ECO:0000313" key="1">
    <source>
        <dbReference type="EMBL" id="MFD1527542.1"/>
    </source>
</evidence>
<organism evidence="1 2">
    <name type="scientific">Halolamina salina</name>
    <dbReference type="NCBI Taxonomy" id="1220023"/>
    <lineage>
        <taxon>Archaea</taxon>
        <taxon>Methanobacteriati</taxon>
        <taxon>Methanobacteriota</taxon>
        <taxon>Stenosarchaea group</taxon>
        <taxon>Halobacteria</taxon>
        <taxon>Halobacteriales</taxon>
        <taxon>Haloferacaceae</taxon>
    </lineage>
</organism>